<protein>
    <submittedName>
        <fullName evidence="5">Uncharacterized protein</fullName>
    </submittedName>
</protein>
<organism evidence="5 6">
    <name type="scientific">Meganyctiphanes norvegica</name>
    <name type="common">Northern krill</name>
    <name type="synonym">Thysanopoda norvegica</name>
    <dbReference type="NCBI Taxonomy" id="48144"/>
    <lineage>
        <taxon>Eukaryota</taxon>
        <taxon>Metazoa</taxon>
        <taxon>Ecdysozoa</taxon>
        <taxon>Arthropoda</taxon>
        <taxon>Crustacea</taxon>
        <taxon>Multicrustacea</taxon>
        <taxon>Malacostraca</taxon>
        <taxon>Eumalacostraca</taxon>
        <taxon>Eucarida</taxon>
        <taxon>Euphausiacea</taxon>
        <taxon>Euphausiidae</taxon>
        <taxon>Meganyctiphanes</taxon>
    </lineage>
</organism>
<keyword evidence="4" id="KW-0472">Membrane</keyword>
<sequence>MMKVTVWSVLGGKVSGYLVVDVPATTTVDALLQSFCKQKGSSCAHGYGLRNRDGLILNPQKTLKQSHIGDGDILTLGLSDEQEPTFGFGSWGIVAVAAFIVGIVGIVLTVIFFLVPPNQPVQYGIVIDAGSSHSEVVLVRWEDDMVVKVNKCALTGGINSFRSHSEDLVSYLTPCLSEVLCSECWEHINKQQTPLFLGATAGMRILRDFDKEGADLILETLREYLITNTSFPVTHDDVKIITGEKEGISGWISANFLIPNYTR</sequence>
<dbReference type="GO" id="GO:0016020">
    <property type="term" value="C:membrane"/>
    <property type="evidence" value="ECO:0007669"/>
    <property type="project" value="TreeGrafter"/>
</dbReference>
<evidence type="ECO:0000256" key="4">
    <source>
        <dbReference type="SAM" id="Phobius"/>
    </source>
</evidence>
<evidence type="ECO:0000313" key="5">
    <source>
        <dbReference type="EMBL" id="CAL4088086.1"/>
    </source>
</evidence>
<dbReference type="GO" id="GO:0009134">
    <property type="term" value="P:nucleoside diphosphate catabolic process"/>
    <property type="evidence" value="ECO:0007669"/>
    <property type="project" value="TreeGrafter"/>
</dbReference>
<dbReference type="InterPro" id="IPR029071">
    <property type="entry name" value="Ubiquitin-like_domsf"/>
</dbReference>
<gene>
    <name evidence="5" type="ORF">MNOR_LOCUS13459</name>
</gene>
<feature type="non-terminal residue" evidence="5">
    <location>
        <position position="263"/>
    </location>
</feature>
<evidence type="ECO:0000256" key="1">
    <source>
        <dbReference type="ARBA" id="ARBA00009283"/>
    </source>
</evidence>
<feature type="active site" description="Proton acceptor" evidence="3">
    <location>
        <position position="246"/>
    </location>
</feature>
<evidence type="ECO:0000256" key="2">
    <source>
        <dbReference type="ARBA" id="ARBA00022801"/>
    </source>
</evidence>
<keyword evidence="4" id="KW-1133">Transmembrane helix</keyword>
<dbReference type="PANTHER" id="PTHR11782">
    <property type="entry name" value="ADENOSINE/GUANOSINE DIPHOSPHATASE"/>
    <property type="match status" value="1"/>
</dbReference>
<dbReference type="Proteomes" id="UP001497623">
    <property type="component" value="Unassembled WGS sequence"/>
</dbReference>
<dbReference type="SUPFAM" id="SSF54236">
    <property type="entry name" value="Ubiquitin-like"/>
    <property type="match status" value="1"/>
</dbReference>
<dbReference type="AlphaFoldDB" id="A0AAV2QNK6"/>
<accession>A0AAV2QNK6</accession>
<feature type="transmembrane region" description="Helical" evidence="4">
    <location>
        <begin position="88"/>
        <end position="115"/>
    </location>
</feature>
<keyword evidence="4" id="KW-0812">Transmembrane</keyword>
<evidence type="ECO:0000313" key="6">
    <source>
        <dbReference type="Proteomes" id="UP001497623"/>
    </source>
</evidence>
<reference evidence="5 6" key="1">
    <citation type="submission" date="2024-05" db="EMBL/GenBank/DDBJ databases">
        <authorList>
            <person name="Wallberg A."/>
        </authorList>
    </citation>
    <scope>NUCLEOTIDE SEQUENCE [LARGE SCALE GENOMIC DNA]</scope>
</reference>
<dbReference type="Gene3D" id="3.30.420.40">
    <property type="match status" value="1"/>
</dbReference>
<dbReference type="InterPro" id="IPR000407">
    <property type="entry name" value="GDA1_CD39_NTPase"/>
</dbReference>
<proteinExistence type="inferred from homology"/>
<comment type="caution">
    <text evidence="5">The sequence shown here is derived from an EMBL/GenBank/DDBJ whole genome shotgun (WGS) entry which is preliminary data.</text>
</comment>
<keyword evidence="6" id="KW-1185">Reference proteome</keyword>
<evidence type="ECO:0000256" key="3">
    <source>
        <dbReference type="PIRSR" id="PIRSR600407-1"/>
    </source>
</evidence>
<comment type="similarity">
    <text evidence="1">Belongs to the GDA1/CD39 NTPase family.</text>
</comment>
<keyword evidence="2" id="KW-0378">Hydrolase</keyword>
<dbReference type="PANTHER" id="PTHR11782:SF83">
    <property type="entry name" value="GUANOSINE-DIPHOSPHATASE"/>
    <property type="match status" value="1"/>
</dbReference>
<dbReference type="EMBL" id="CAXKWB010007710">
    <property type="protein sequence ID" value="CAL4088086.1"/>
    <property type="molecule type" value="Genomic_DNA"/>
</dbReference>
<name>A0AAV2QNK6_MEGNR</name>
<dbReference type="Pfam" id="PF01150">
    <property type="entry name" value="GDA1_CD39"/>
    <property type="match status" value="1"/>
</dbReference>
<dbReference type="GO" id="GO:0017110">
    <property type="term" value="F:nucleoside diphosphate phosphatase activity"/>
    <property type="evidence" value="ECO:0007669"/>
    <property type="project" value="TreeGrafter"/>
</dbReference>